<dbReference type="Gene3D" id="2.130.10.10">
    <property type="entry name" value="YVTN repeat-like/Quinoprotein amine dehydrogenase"/>
    <property type="match status" value="1"/>
</dbReference>
<evidence type="ECO:0000256" key="1">
    <source>
        <dbReference type="SAM" id="Phobius"/>
    </source>
</evidence>
<dbReference type="KEGG" id="pis:Pisl_1156"/>
<dbReference type="InterPro" id="IPR011047">
    <property type="entry name" value="Quinoprotein_ADH-like_sf"/>
</dbReference>
<feature type="transmembrane region" description="Helical" evidence="1">
    <location>
        <begin position="813"/>
        <end position="832"/>
    </location>
</feature>
<evidence type="ECO:0000313" key="3">
    <source>
        <dbReference type="Proteomes" id="UP000002595"/>
    </source>
</evidence>
<keyword evidence="1" id="KW-0472">Membrane</keyword>
<organism evidence="2 3">
    <name type="scientific">Pyrobaculum islandicum (strain DSM 4184 / JCM 9189 / GEO3)</name>
    <dbReference type="NCBI Taxonomy" id="384616"/>
    <lineage>
        <taxon>Archaea</taxon>
        <taxon>Thermoproteota</taxon>
        <taxon>Thermoprotei</taxon>
        <taxon>Thermoproteales</taxon>
        <taxon>Thermoproteaceae</taxon>
        <taxon>Pyrobaculum</taxon>
    </lineage>
</organism>
<dbReference type="GeneID" id="4617805"/>
<protein>
    <recommendedName>
        <fullName evidence="4">Bacterial repeat domain-containing protein</fullName>
    </recommendedName>
</protein>
<name>A1RTP5_PYRIL</name>
<dbReference type="Proteomes" id="UP000002595">
    <property type="component" value="Chromosome"/>
</dbReference>
<evidence type="ECO:0000313" key="2">
    <source>
        <dbReference type="EMBL" id="ABL88327.1"/>
    </source>
</evidence>
<sequence length="846" mass="90840">MRWLVPLLLAALAFAYVVPSEGLDVYWWAAPDRVAGVGIDGRTLWQIDAVFPLAATDSVGRCVAVVNRPYLYVVRQQPMELRVSIPATVQLSPDLVSTLSQYGISFPSAVNVVLNFTIPLPPLVLTSVYKTSVASLHTPYGYPLWAVSLGPRVNATAVATNCRDVAVGTISGEVYVLRDGKVYAVYTYGEPVTALAYGRDVLYVGTAGGKIYAGGSLVGSCSGSVYYLTVRPDGSPVALCFSKGAAPTVEYYPYGVRLTPSSYVDYGIDTPKVPAALSQDGSLFVAATQGYVVAFSGGRELWRAKAPSLPTAVAASNNGSIVVVGTLGGDVLVYWNGREAARFLGSAPVTSVAVSADGRALAVERWDTVSGFRIAFAAVRVSAPPECLPAEVQVVVGGSVYRYLVSGSGVVLLPVGDVTVAPQYKYLGDFRCRPLGNVTLAVRGDLESPIEIGYVKEYRVHLSPPNITRGPAWAAGPATFFAEPSVNVPVYNSPVSSGRLVLAGWEVDGRRIDLPTPTLSVNVAGPTTVKAIYRVELPQAVPIDEQRRYWLKTVLVFDAFGNPVASGVAPEVSTYPVVVRGVYVEQYRVRTYYPATVNGSDTLWAEAGTKAVFYAPDVEFRNGTRLAFVRWREAESRERTLAVTVERPVTLTPIYVTQYRVWVKPPAQVVEPPNATWADRGSVIKVAAPPVLNQSGNVRTVVGQWLVNGLPNATGAAASFRVTAPLNITYVTKRQYLVTFVSAYGTPPPPMWVDEGSTASAVPTPMDVWSPPPLHWKFAGWRDKATGTVYSYPQMPYVYGPATFEAVWALDPLPLAAIGGGAAAAALAVWFMKRRRLAKLMAEVAE</sequence>
<dbReference type="HOGENOM" id="CLU_343767_0_0_2"/>
<dbReference type="EMBL" id="CP000504">
    <property type="protein sequence ID" value="ABL88327.1"/>
    <property type="molecule type" value="Genomic_DNA"/>
</dbReference>
<keyword evidence="3" id="KW-1185">Reference proteome</keyword>
<reference evidence="2" key="1">
    <citation type="submission" date="2006-12" db="EMBL/GenBank/DDBJ databases">
        <title>Complete sequence of Pyrobaculum islandicum DSM 4184.</title>
        <authorList>
            <person name="Copeland A."/>
            <person name="Lucas S."/>
            <person name="Lapidus A."/>
            <person name="Barry K."/>
            <person name="Detter J.C."/>
            <person name="Glavina del Rio T."/>
            <person name="Dalin E."/>
            <person name="Tice H."/>
            <person name="Pitluck S."/>
            <person name="Meincke L."/>
            <person name="Brettin T."/>
            <person name="Bruce D."/>
            <person name="Han C."/>
            <person name="Tapia R."/>
            <person name="Gilna P."/>
            <person name="Schmutz J."/>
            <person name="Larimer F."/>
            <person name="Land M."/>
            <person name="Hauser L."/>
            <person name="Kyrpides N."/>
            <person name="Mikhailova N."/>
            <person name="Cozen A.E."/>
            <person name="Fitz-Gibbon S.T."/>
            <person name="House C.H."/>
            <person name="Saltikov C."/>
            <person name="Lowe T."/>
            <person name="Richardson P."/>
        </authorList>
    </citation>
    <scope>NUCLEOTIDE SEQUENCE [LARGE SCALE GENOMIC DNA]</scope>
    <source>
        <strain evidence="2">DSM 4184</strain>
    </source>
</reference>
<dbReference type="eggNOG" id="arCOG05471">
    <property type="taxonomic scope" value="Archaea"/>
</dbReference>
<dbReference type="RefSeq" id="WP_011762902.1">
    <property type="nucleotide sequence ID" value="NC_008701.1"/>
</dbReference>
<accession>A1RTP5</accession>
<gene>
    <name evidence="2" type="ordered locus">Pisl_1156</name>
</gene>
<dbReference type="SUPFAM" id="SSF50998">
    <property type="entry name" value="Quinoprotein alcohol dehydrogenase-like"/>
    <property type="match status" value="1"/>
</dbReference>
<proteinExistence type="predicted"/>
<keyword evidence="1" id="KW-0812">Transmembrane</keyword>
<dbReference type="InterPro" id="IPR015943">
    <property type="entry name" value="WD40/YVTN_repeat-like_dom_sf"/>
</dbReference>
<dbReference type="OrthoDB" id="28327at2157"/>
<dbReference type="STRING" id="384616.Pisl_1156"/>
<keyword evidence="1" id="KW-1133">Transmembrane helix</keyword>
<dbReference type="AlphaFoldDB" id="A1RTP5"/>
<evidence type="ECO:0008006" key="4">
    <source>
        <dbReference type="Google" id="ProtNLM"/>
    </source>
</evidence>